<feature type="region of interest" description="Disordered" evidence="1">
    <location>
        <begin position="117"/>
        <end position="140"/>
    </location>
</feature>
<feature type="chain" id="PRO_5043922795" description="Lipase B" evidence="2">
    <location>
        <begin position="20"/>
        <end position="463"/>
    </location>
</feature>
<organism evidence="3 4">
    <name type="scientific">Saxophila tyrrhenica</name>
    <dbReference type="NCBI Taxonomy" id="1690608"/>
    <lineage>
        <taxon>Eukaryota</taxon>
        <taxon>Fungi</taxon>
        <taxon>Dikarya</taxon>
        <taxon>Ascomycota</taxon>
        <taxon>Pezizomycotina</taxon>
        <taxon>Dothideomycetes</taxon>
        <taxon>Dothideomycetidae</taxon>
        <taxon>Mycosphaerellales</taxon>
        <taxon>Extremaceae</taxon>
        <taxon>Saxophila</taxon>
    </lineage>
</organism>
<dbReference type="PANTHER" id="PTHR37574:SF1">
    <property type="entry name" value="LIPASE B"/>
    <property type="match status" value="1"/>
</dbReference>
<comment type="caution">
    <text evidence="3">The sequence shown here is derived from an EMBL/GenBank/DDBJ whole genome shotgun (WGS) entry which is preliminary data.</text>
</comment>
<keyword evidence="2" id="KW-0732">Signal</keyword>
<gene>
    <name evidence="3" type="ORF">LTR77_008580</name>
</gene>
<dbReference type="SUPFAM" id="SSF53474">
    <property type="entry name" value="alpha/beta-Hydrolases"/>
    <property type="match status" value="1"/>
</dbReference>
<dbReference type="InterPro" id="IPR029058">
    <property type="entry name" value="AB_hydrolase_fold"/>
</dbReference>
<evidence type="ECO:0000313" key="3">
    <source>
        <dbReference type="EMBL" id="KAK5166319.1"/>
    </source>
</evidence>
<evidence type="ECO:0000256" key="2">
    <source>
        <dbReference type="SAM" id="SignalP"/>
    </source>
</evidence>
<protein>
    <recommendedName>
        <fullName evidence="5">Lipase B</fullName>
    </recommendedName>
</protein>
<proteinExistence type="predicted"/>
<feature type="signal peptide" evidence="2">
    <location>
        <begin position="1"/>
        <end position="19"/>
    </location>
</feature>
<dbReference type="Proteomes" id="UP001337655">
    <property type="component" value="Unassembled WGS sequence"/>
</dbReference>
<dbReference type="EMBL" id="JAVRRT010000014">
    <property type="protein sequence ID" value="KAK5166319.1"/>
    <property type="molecule type" value="Genomic_DNA"/>
</dbReference>
<name>A0AAV9P3B1_9PEZI</name>
<dbReference type="Gene3D" id="3.40.50.1820">
    <property type="entry name" value="alpha/beta hydrolase"/>
    <property type="match status" value="1"/>
</dbReference>
<evidence type="ECO:0008006" key="5">
    <source>
        <dbReference type="Google" id="ProtNLM"/>
    </source>
</evidence>
<reference evidence="3 4" key="1">
    <citation type="submission" date="2023-08" db="EMBL/GenBank/DDBJ databases">
        <title>Black Yeasts Isolated from many extreme environments.</title>
        <authorList>
            <person name="Coleine C."/>
            <person name="Stajich J.E."/>
            <person name="Selbmann L."/>
        </authorList>
    </citation>
    <scope>NUCLEOTIDE SEQUENCE [LARGE SCALE GENOMIC DNA]</scope>
    <source>
        <strain evidence="3 4">CCFEE 5935</strain>
    </source>
</reference>
<dbReference type="GeneID" id="89929913"/>
<dbReference type="InterPro" id="IPR053228">
    <property type="entry name" value="Stereospecific_Lipase"/>
</dbReference>
<accession>A0AAV9P3B1</accession>
<evidence type="ECO:0000256" key="1">
    <source>
        <dbReference type="SAM" id="MobiDB-lite"/>
    </source>
</evidence>
<dbReference type="PANTHER" id="PTHR37574">
    <property type="entry name" value="LIPASE B"/>
    <property type="match status" value="1"/>
</dbReference>
<dbReference type="RefSeq" id="XP_064656272.1">
    <property type="nucleotide sequence ID" value="XM_064805812.1"/>
</dbReference>
<sequence>MSFASSFLSFALLLTAGFAAPQPEPEPQGLVGGVVDGLVGDLPLVEGVLEDLADTLSAASALVLRPSSVAEASSRISSVIEAQATSNTIIEVAADLVEAGLTPSNVPDAFNFVQGVLTGQNSDNNNNPRDPSPAAFPKARRNDAPYSLTEQQLRAAIYIPPTFQYGRRGAPQPAILVPGTGDTGYTTFIGSYIPLLQGSNIADPVWLNIPDFLLDDAQVNAEYVAYAVNYIYGISNHRKVAVVTWSQGGIDAQWAFKYWPSTRSRVTDLVAFSPDFHGTILADLIDAGEPLPPSVLQQEYNSNFITTLRANGGDSAYVPTTTVYSGFFDEIVEPQQGRGASAFLNDARGKGVTNNEVQKVCPNGSPGGSFYTHEGTLYNPLGFALLVDALSHKGPGRPSRLNLKQVCWNYLTPGLDLTDFLLTENSILIAGAAILATPNKVLDEPPIKRGSSPFDGESAGYAR</sequence>
<feature type="compositionally biased region" description="Low complexity" evidence="1">
    <location>
        <begin position="121"/>
        <end position="133"/>
    </location>
</feature>
<keyword evidence="4" id="KW-1185">Reference proteome</keyword>
<dbReference type="AlphaFoldDB" id="A0AAV9P3B1"/>
<evidence type="ECO:0000313" key="4">
    <source>
        <dbReference type="Proteomes" id="UP001337655"/>
    </source>
</evidence>